<dbReference type="EMBL" id="JBEZNA010000076">
    <property type="protein sequence ID" value="MEU9580473.1"/>
    <property type="molecule type" value="Genomic_DNA"/>
</dbReference>
<feature type="transmembrane region" description="Helical" evidence="2">
    <location>
        <begin position="88"/>
        <end position="113"/>
    </location>
</feature>
<feature type="transmembrane region" description="Helical" evidence="2">
    <location>
        <begin position="194"/>
        <end position="215"/>
    </location>
</feature>
<evidence type="ECO:0000313" key="3">
    <source>
        <dbReference type="EMBL" id="MEU9580473.1"/>
    </source>
</evidence>
<feature type="transmembrane region" description="Helical" evidence="2">
    <location>
        <begin position="416"/>
        <end position="441"/>
    </location>
</feature>
<feature type="compositionally biased region" description="Low complexity" evidence="1">
    <location>
        <begin position="11"/>
        <end position="23"/>
    </location>
</feature>
<keyword evidence="2" id="KW-0812">Transmembrane</keyword>
<feature type="transmembrane region" description="Helical" evidence="2">
    <location>
        <begin position="279"/>
        <end position="301"/>
    </location>
</feature>
<feature type="region of interest" description="Disordered" evidence="1">
    <location>
        <begin position="1"/>
        <end position="23"/>
    </location>
</feature>
<protein>
    <submittedName>
        <fullName evidence="3">DUF6350 family protein</fullName>
    </submittedName>
</protein>
<sequence>MSPPPGEASSHRPSSAAAPAHPPSASRRFLAGLLLRFVLRLRLRLLLGRALLDTAARGAAGVRAAVERARAAGPAARLRAPAAALPPLPALVAGAAAAGAGLVLLAVPVLVLWMSAPYPDGGPGGALRTTAALWLLAHGVELTRTETLSGVPAPMGVTPLLLTALPALLLHRAGRSAAEGGHDGDVPPPRPTEAWTGVTAGYLAAGLFAALYASGGEYRPGWGWSTLSLPALTAVVAACGVWAGCDRPRRAVDRRGGRLPDLLLGRADRGRRLTTVCRAAGEGAAVLAAGGTVLAVVALALRAGEAGEAFGRLAGGWLGGVTLLLLCLALLPNAAVWACAYALGPGFTLGPAVVTPLDVQGVVPSLPVFPWLAAVPAGGLGTAPAWGLAAVPVLAGVAIGARVARGTAAARVPWPWLRTAVLAVLACLLCATALAALTAFASGPLGTGALAAFGPLWWRTGLATAAWTVLPAVPAALLTRWDLLRR</sequence>
<name>A0ABV3EWR1_9ACTN</name>
<keyword evidence="4" id="KW-1185">Reference proteome</keyword>
<feature type="transmembrane region" description="Helical" evidence="2">
    <location>
        <begin position="338"/>
        <end position="363"/>
    </location>
</feature>
<dbReference type="InterPro" id="IPR045931">
    <property type="entry name" value="DUF6350"/>
</dbReference>
<evidence type="ECO:0000313" key="4">
    <source>
        <dbReference type="Proteomes" id="UP001551584"/>
    </source>
</evidence>
<evidence type="ECO:0000256" key="1">
    <source>
        <dbReference type="SAM" id="MobiDB-lite"/>
    </source>
</evidence>
<reference evidence="3 4" key="1">
    <citation type="submission" date="2024-06" db="EMBL/GenBank/DDBJ databases">
        <title>The Natural Products Discovery Center: Release of the First 8490 Sequenced Strains for Exploring Actinobacteria Biosynthetic Diversity.</title>
        <authorList>
            <person name="Kalkreuter E."/>
            <person name="Kautsar S.A."/>
            <person name="Yang D."/>
            <person name="Bader C.D."/>
            <person name="Teijaro C.N."/>
            <person name="Fluegel L."/>
            <person name="Davis C.M."/>
            <person name="Simpson J.R."/>
            <person name="Lauterbach L."/>
            <person name="Steele A.D."/>
            <person name="Gui C."/>
            <person name="Meng S."/>
            <person name="Li G."/>
            <person name="Viehrig K."/>
            <person name="Ye F."/>
            <person name="Su P."/>
            <person name="Kiefer A.F."/>
            <person name="Nichols A."/>
            <person name="Cepeda A.J."/>
            <person name="Yan W."/>
            <person name="Fan B."/>
            <person name="Jiang Y."/>
            <person name="Adhikari A."/>
            <person name="Zheng C.-J."/>
            <person name="Schuster L."/>
            <person name="Cowan T.M."/>
            <person name="Smanski M.J."/>
            <person name="Chevrette M.G."/>
            <person name="De Carvalho L.P.S."/>
            <person name="Shen B."/>
        </authorList>
    </citation>
    <scope>NUCLEOTIDE SEQUENCE [LARGE SCALE GENOMIC DNA]</scope>
    <source>
        <strain evidence="3 4">NPDC048117</strain>
    </source>
</reference>
<feature type="transmembrane region" description="Helical" evidence="2">
    <location>
        <begin position="383"/>
        <end position="404"/>
    </location>
</feature>
<feature type="transmembrane region" description="Helical" evidence="2">
    <location>
        <begin position="456"/>
        <end position="478"/>
    </location>
</feature>
<proteinExistence type="predicted"/>
<dbReference type="Proteomes" id="UP001551584">
    <property type="component" value="Unassembled WGS sequence"/>
</dbReference>
<organism evidence="3 4">
    <name type="scientific">Streptomyces chilikensis</name>
    <dbReference type="NCBI Taxonomy" id="1194079"/>
    <lineage>
        <taxon>Bacteria</taxon>
        <taxon>Bacillati</taxon>
        <taxon>Actinomycetota</taxon>
        <taxon>Actinomycetes</taxon>
        <taxon>Kitasatosporales</taxon>
        <taxon>Streptomycetaceae</taxon>
        <taxon>Streptomyces</taxon>
    </lineage>
</organism>
<dbReference type="RefSeq" id="WP_359276256.1">
    <property type="nucleotide sequence ID" value="NZ_JBEZNA010000076.1"/>
</dbReference>
<keyword evidence="2" id="KW-0472">Membrane</keyword>
<comment type="caution">
    <text evidence="3">The sequence shown here is derived from an EMBL/GenBank/DDBJ whole genome shotgun (WGS) entry which is preliminary data.</text>
</comment>
<dbReference type="Pfam" id="PF19877">
    <property type="entry name" value="DUF6350"/>
    <property type="match status" value="1"/>
</dbReference>
<feature type="transmembrane region" description="Helical" evidence="2">
    <location>
        <begin position="227"/>
        <end position="245"/>
    </location>
</feature>
<gene>
    <name evidence="3" type="ORF">AB0D95_24965</name>
</gene>
<feature type="transmembrane region" description="Helical" evidence="2">
    <location>
        <begin position="313"/>
        <end position="331"/>
    </location>
</feature>
<accession>A0ABV3EWR1</accession>
<evidence type="ECO:0000256" key="2">
    <source>
        <dbReference type="SAM" id="Phobius"/>
    </source>
</evidence>
<keyword evidence="2" id="KW-1133">Transmembrane helix</keyword>